<comment type="similarity">
    <text evidence="2">Belongs to the BexD/CtrA/VexA family.</text>
</comment>
<proteinExistence type="inferred from homology"/>
<sequence>MKLFHLFRKSVLWGVAVWALSACSTPKEVIYFQDFQPGETEIRIADAVEIRVRPEDKISIIVNSRDPQLTDLFNLPYVSRQLGQSLRTNGLTTGTSNGVSGYTVDDEGNIDFPVLGKVHVAGMKREEIAAYIKNELMAKNLVKDPVVTVEFMNLCISVLGEVNQPGRYSIDRDKVTILDALSMAGDLTIYGQRQKVLVLRQEEGKQRVYGINLTSGEHVYTSPAYYLQQNDVVYVEPNNVRSRQSTVNGNNVRSTSFWISLASLLTSIGILIFN</sequence>
<dbReference type="PANTHER" id="PTHR33619:SF3">
    <property type="entry name" value="POLYSACCHARIDE EXPORT PROTEIN GFCE-RELATED"/>
    <property type="match status" value="1"/>
</dbReference>
<comment type="subcellular location">
    <subcellularLocation>
        <location evidence="1">Cell outer membrane</location>
        <topology evidence="1">Multi-pass membrane protein</topology>
    </subcellularLocation>
</comment>
<name>F0R0C8_PHOSB</name>
<dbReference type="GO" id="GO:0046930">
    <property type="term" value="C:pore complex"/>
    <property type="evidence" value="ECO:0007669"/>
    <property type="project" value="UniProtKB-KW"/>
</dbReference>
<evidence type="ECO:0000256" key="14">
    <source>
        <dbReference type="ARBA" id="ARBA00023288"/>
    </source>
</evidence>
<dbReference type="RefSeq" id="WP_013618645.1">
    <property type="nucleotide sequence ID" value="NC_015164.1"/>
</dbReference>
<dbReference type="EMBL" id="CP002530">
    <property type="protein sequence ID" value="ADY37272.1"/>
    <property type="molecule type" value="Genomic_DNA"/>
</dbReference>
<dbReference type="InterPro" id="IPR054765">
    <property type="entry name" value="SLBB_dom"/>
</dbReference>
<evidence type="ECO:0000256" key="2">
    <source>
        <dbReference type="ARBA" id="ARBA00009450"/>
    </source>
</evidence>
<evidence type="ECO:0000259" key="16">
    <source>
        <dbReference type="Pfam" id="PF02563"/>
    </source>
</evidence>
<keyword evidence="13" id="KW-0998">Cell outer membrane</keyword>
<evidence type="ECO:0000259" key="17">
    <source>
        <dbReference type="Pfam" id="PF22461"/>
    </source>
</evidence>
<dbReference type="OrthoDB" id="662756at2"/>
<evidence type="ECO:0000256" key="10">
    <source>
        <dbReference type="ARBA" id="ARBA00023114"/>
    </source>
</evidence>
<evidence type="ECO:0000256" key="15">
    <source>
        <dbReference type="SAM" id="SignalP"/>
    </source>
</evidence>
<keyword evidence="4" id="KW-1134">Transmembrane beta strand</keyword>
<dbReference type="Pfam" id="PF22461">
    <property type="entry name" value="SLBB_2"/>
    <property type="match status" value="1"/>
</dbReference>
<dbReference type="PANTHER" id="PTHR33619">
    <property type="entry name" value="POLYSACCHARIDE EXPORT PROTEIN GFCE-RELATED"/>
    <property type="match status" value="1"/>
</dbReference>
<gene>
    <name evidence="18" type="ordered locus">Bacsa_2739</name>
</gene>
<organism evidence="18 19">
    <name type="scientific">Phocaeicola salanitronis (strain DSM 18170 / JCM 13657 / CCUG 60908 / BL78)</name>
    <name type="common">Bacteroides salanitronis</name>
    <dbReference type="NCBI Taxonomy" id="667015"/>
    <lineage>
        <taxon>Bacteria</taxon>
        <taxon>Pseudomonadati</taxon>
        <taxon>Bacteroidota</taxon>
        <taxon>Bacteroidia</taxon>
        <taxon>Bacteroidales</taxon>
        <taxon>Bacteroidaceae</taxon>
        <taxon>Phocaeicola</taxon>
    </lineage>
</organism>
<feature type="signal peptide" evidence="15">
    <location>
        <begin position="1"/>
        <end position="24"/>
    </location>
</feature>
<dbReference type="Gene3D" id="3.10.560.10">
    <property type="entry name" value="Outer membrane lipoprotein wza domain like"/>
    <property type="match status" value="1"/>
</dbReference>
<reference evidence="18 19" key="1">
    <citation type="journal article" date="2011" name="Stand. Genomic Sci.">
        <title>Complete genome sequence of Bacteroides salanitronis type strain (BL78).</title>
        <authorList>
            <person name="Gronow S."/>
            <person name="Held B."/>
            <person name="Lucas S."/>
            <person name="Lapidus A."/>
            <person name="Del Rio T.G."/>
            <person name="Nolan M."/>
            <person name="Tice H."/>
            <person name="Deshpande S."/>
            <person name="Cheng J.F."/>
            <person name="Pitluck S."/>
            <person name="Liolios K."/>
            <person name="Pagani I."/>
            <person name="Ivanova N."/>
            <person name="Mavromatis K."/>
            <person name="Pati A."/>
            <person name="Tapia R."/>
            <person name="Han C."/>
            <person name="Goodwin L."/>
            <person name="Chen A."/>
            <person name="Palaniappan K."/>
            <person name="Land M."/>
            <person name="Hauser L."/>
            <person name="Chang Y.J."/>
            <person name="Jeffries C.D."/>
            <person name="Brambilla E.M."/>
            <person name="Rohde M."/>
            <person name="Goker M."/>
            <person name="Detter J.C."/>
            <person name="Woyke T."/>
            <person name="Bristow J."/>
            <person name="Markowitz V."/>
            <person name="Hugenholtz P."/>
            <person name="Kyrpides N.C."/>
            <person name="Klenk H.P."/>
            <person name="Eisen J.A."/>
        </authorList>
    </citation>
    <scope>NUCLEOTIDE SEQUENCE [LARGE SCALE GENOMIC DNA]</scope>
    <source>
        <strain evidence="18 19">DSM 18170</strain>
    </source>
</reference>
<evidence type="ECO:0000256" key="3">
    <source>
        <dbReference type="ARBA" id="ARBA00022448"/>
    </source>
</evidence>
<dbReference type="Pfam" id="PF02563">
    <property type="entry name" value="Poly_export"/>
    <property type="match status" value="1"/>
</dbReference>
<evidence type="ECO:0000256" key="5">
    <source>
        <dbReference type="ARBA" id="ARBA00022597"/>
    </source>
</evidence>
<evidence type="ECO:0000256" key="12">
    <source>
        <dbReference type="ARBA" id="ARBA00023139"/>
    </source>
</evidence>
<dbReference type="PROSITE" id="PS51257">
    <property type="entry name" value="PROKAR_LIPOPROTEIN"/>
    <property type="match status" value="1"/>
</dbReference>
<dbReference type="GO" id="GO:0015288">
    <property type="term" value="F:porin activity"/>
    <property type="evidence" value="ECO:0007669"/>
    <property type="project" value="UniProtKB-KW"/>
</dbReference>
<keyword evidence="7 15" id="KW-0732">Signal</keyword>
<evidence type="ECO:0000256" key="7">
    <source>
        <dbReference type="ARBA" id="ARBA00022729"/>
    </source>
</evidence>
<dbReference type="Proteomes" id="UP000007486">
    <property type="component" value="Chromosome"/>
</dbReference>
<evidence type="ECO:0000256" key="9">
    <source>
        <dbReference type="ARBA" id="ARBA00023065"/>
    </source>
</evidence>
<evidence type="ECO:0000256" key="8">
    <source>
        <dbReference type="ARBA" id="ARBA00023047"/>
    </source>
</evidence>
<evidence type="ECO:0000313" key="19">
    <source>
        <dbReference type="Proteomes" id="UP000007486"/>
    </source>
</evidence>
<dbReference type="GO" id="GO:0015159">
    <property type="term" value="F:polysaccharide transmembrane transporter activity"/>
    <property type="evidence" value="ECO:0007669"/>
    <property type="project" value="InterPro"/>
</dbReference>
<keyword evidence="9" id="KW-0406">Ion transport</keyword>
<dbReference type="GO" id="GO:0006811">
    <property type="term" value="P:monoatomic ion transport"/>
    <property type="evidence" value="ECO:0007669"/>
    <property type="project" value="UniProtKB-KW"/>
</dbReference>
<keyword evidence="8" id="KW-0625">Polysaccharide transport</keyword>
<evidence type="ECO:0000256" key="13">
    <source>
        <dbReference type="ARBA" id="ARBA00023237"/>
    </source>
</evidence>
<dbReference type="KEGG" id="bsa:Bacsa_2739"/>
<evidence type="ECO:0000256" key="4">
    <source>
        <dbReference type="ARBA" id="ARBA00022452"/>
    </source>
</evidence>
<dbReference type="STRING" id="667015.Bacsa_2739"/>
<keyword evidence="5" id="KW-0762">Sugar transport</keyword>
<dbReference type="GO" id="GO:0009279">
    <property type="term" value="C:cell outer membrane"/>
    <property type="evidence" value="ECO:0007669"/>
    <property type="project" value="UniProtKB-SubCell"/>
</dbReference>
<keyword evidence="19" id="KW-1185">Reference proteome</keyword>
<evidence type="ECO:0000256" key="6">
    <source>
        <dbReference type="ARBA" id="ARBA00022692"/>
    </source>
</evidence>
<keyword evidence="11" id="KW-0472">Membrane</keyword>
<accession>F0R0C8</accession>
<protein>
    <submittedName>
        <fullName evidence="18">Polysaccharide export protein</fullName>
    </submittedName>
</protein>
<keyword evidence="14" id="KW-0449">Lipoprotein</keyword>
<dbReference type="InterPro" id="IPR049712">
    <property type="entry name" value="Poly_export"/>
</dbReference>
<keyword evidence="10" id="KW-0626">Porin</keyword>
<dbReference type="InterPro" id="IPR003715">
    <property type="entry name" value="Poly_export_N"/>
</dbReference>
<keyword evidence="12" id="KW-0564">Palmitate</keyword>
<keyword evidence="3" id="KW-0813">Transport</keyword>
<feature type="domain" description="Polysaccharide export protein N-terminal" evidence="16">
    <location>
        <begin position="49"/>
        <end position="150"/>
    </location>
</feature>
<dbReference type="eggNOG" id="COG1596">
    <property type="taxonomic scope" value="Bacteria"/>
</dbReference>
<evidence type="ECO:0000313" key="18">
    <source>
        <dbReference type="EMBL" id="ADY37272.1"/>
    </source>
</evidence>
<keyword evidence="6" id="KW-0812">Transmembrane</keyword>
<evidence type="ECO:0000256" key="11">
    <source>
        <dbReference type="ARBA" id="ARBA00023136"/>
    </source>
</evidence>
<feature type="chain" id="PRO_5003258880" evidence="15">
    <location>
        <begin position="25"/>
        <end position="274"/>
    </location>
</feature>
<evidence type="ECO:0000256" key="1">
    <source>
        <dbReference type="ARBA" id="ARBA00004571"/>
    </source>
</evidence>
<dbReference type="AlphaFoldDB" id="F0R0C8"/>
<dbReference type="HOGENOM" id="CLU_038343_1_0_10"/>
<feature type="domain" description="SLBB" evidence="17">
    <location>
        <begin position="156"/>
        <end position="235"/>
    </location>
</feature>